<name>A0A4S4E298_CAMSN</name>
<gene>
    <name evidence="2" type="ORF">TEA_022468</name>
</gene>
<sequence length="239" mass="27308">MYHSITTLSAPPQPCSFFSYERRQKKIIFTTAIERRRSPRPPCSRRRKSLPAATKVTQRNATHVAQPFPSPLLDLSFAENRQFLSRIITFLSQPINRRSHNNNDSLTCNLDLHRQLVITASRHLSLAFRPHSLTFFLQICPFNKSKMRFPERPILSFCLSPPPPPLPPDFHSLRFHSSIFRTFYRSSGKRGRNYKVGANDLQASYTMDGTGIDGKTSQFQSMTFSDGGQACIWSSRRGG</sequence>
<comment type="caution">
    <text evidence="2">The sequence shown here is derived from an EMBL/GenBank/DDBJ whole genome shotgun (WGS) entry which is preliminary data.</text>
</comment>
<evidence type="ECO:0000313" key="3">
    <source>
        <dbReference type="Proteomes" id="UP000306102"/>
    </source>
</evidence>
<feature type="region of interest" description="Disordered" evidence="1">
    <location>
        <begin position="36"/>
        <end position="60"/>
    </location>
</feature>
<keyword evidence="3" id="KW-1185">Reference proteome</keyword>
<dbReference type="AlphaFoldDB" id="A0A4S4E298"/>
<proteinExistence type="predicted"/>
<organism evidence="2 3">
    <name type="scientific">Camellia sinensis var. sinensis</name>
    <name type="common">China tea</name>
    <dbReference type="NCBI Taxonomy" id="542762"/>
    <lineage>
        <taxon>Eukaryota</taxon>
        <taxon>Viridiplantae</taxon>
        <taxon>Streptophyta</taxon>
        <taxon>Embryophyta</taxon>
        <taxon>Tracheophyta</taxon>
        <taxon>Spermatophyta</taxon>
        <taxon>Magnoliopsida</taxon>
        <taxon>eudicotyledons</taxon>
        <taxon>Gunneridae</taxon>
        <taxon>Pentapetalae</taxon>
        <taxon>asterids</taxon>
        <taxon>Ericales</taxon>
        <taxon>Theaceae</taxon>
        <taxon>Camellia</taxon>
    </lineage>
</organism>
<evidence type="ECO:0000256" key="1">
    <source>
        <dbReference type="SAM" id="MobiDB-lite"/>
    </source>
</evidence>
<dbReference type="EMBL" id="SDRB02008540">
    <property type="protein sequence ID" value="THG09395.1"/>
    <property type="molecule type" value="Genomic_DNA"/>
</dbReference>
<protein>
    <submittedName>
        <fullName evidence="2">Uncharacterized protein</fullName>
    </submittedName>
</protein>
<evidence type="ECO:0000313" key="2">
    <source>
        <dbReference type="EMBL" id="THG09395.1"/>
    </source>
</evidence>
<feature type="compositionally biased region" description="Basic residues" evidence="1">
    <location>
        <begin position="37"/>
        <end position="49"/>
    </location>
</feature>
<reference evidence="2 3" key="1">
    <citation type="journal article" date="2018" name="Proc. Natl. Acad. Sci. U.S.A.">
        <title>Draft genome sequence of Camellia sinensis var. sinensis provides insights into the evolution of the tea genome and tea quality.</title>
        <authorList>
            <person name="Wei C."/>
            <person name="Yang H."/>
            <person name="Wang S."/>
            <person name="Zhao J."/>
            <person name="Liu C."/>
            <person name="Gao L."/>
            <person name="Xia E."/>
            <person name="Lu Y."/>
            <person name="Tai Y."/>
            <person name="She G."/>
            <person name="Sun J."/>
            <person name="Cao H."/>
            <person name="Tong W."/>
            <person name="Gao Q."/>
            <person name="Li Y."/>
            <person name="Deng W."/>
            <person name="Jiang X."/>
            <person name="Wang W."/>
            <person name="Chen Q."/>
            <person name="Zhang S."/>
            <person name="Li H."/>
            <person name="Wu J."/>
            <person name="Wang P."/>
            <person name="Li P."/>
            <person name="Shi C."/>
            <person name="Zheng F."/>
            <person name="Jian J."/>
            <person name="Huang B."/>
            <person name="Shan D."/>
            <person name="Shi M."/>
            <person name="Fang C."/>
            <person name="Yue Y."/>
            <person name="Li F."/>
            <person name="Li D."/>
            <person name="Wei S."/>
            <person name="Han B."/>
            <person name="Jiang C."/>
            <person name="Yin Y."/>
            <person name="Xia T."/>
            <person name="Zhang Z."/>
            <person name="Bennetzen J.L."/>
            <person name="Zhao S."/>
            <person name="Wan X."/>
        </authorList>
    </citation>
    <scope>NUCLEOTIDE SEQUENCE [LARGE SCALE GENOMIC DNA]</scope>
    <source>
        <strain evidence="3">cv. Shuchazao</strain>
        <tissue evidence="2">Leaf</tissue>
    </source>
</reference>
<dbReference type="Proteomes" id="UP000306102">
    <property type="component" value="Unassembled WGS sequence"/>
</dbReference>
<accession>A0A4S4E298</accession>